<dbReference type="Proteomes" id="UP001211421">
    <property type="component" value="Unassembled WGS sequence"/>
</dbReference>
<reference evidence="2" key="1">
    <citation type="submission" date="2023-01" db="EMBL/GenBank/DDBJ databases">
        <title>Human gut microbiome strain richness.</title>
        <authorList>
            <person name="Chen-Liaw A."/>
        </authorList>
    </citation>
    <scope>NUCLEOTIDE SEQUENCE</scope>
    <source>
        <strain evidence="2">D59st1_B8_D59t2_181005</strain>
    </source>
</reference>
<dbReference type="AlphaFoldDB" id="A0AAW6DZR0"/>
<proteinExistence type="predicted"/>
<gene>
    <name evidence="2" type="ORF">PNV70_12855</name>
</gene>
<evidence type="ECO:0000313" key="3">
    <source>
        <dbReference type="Proteomes" id="UP001211421"/>
    </source>
</evidence>
<evidence type="ECO:0000259" key="1">
    <source>
        <dbReference type="Pfam" id="PF05065"/>
    </source>
</evidence>
<dbReference type="Pfam" id="PF05065">
    <property type="entry name" value="Phage_capsid"/>
    <property type="match status" value="1"/>
</dbReference>
<name>A0AAW6DZR0_9FIRM</name>
<dbReference type="EMBL" id="JAQMLS010000010">
    <property type="protein sequence ID" value="MDB8742953.1"/>
    <property type="molecule type" value="Genomic_DNA"/>
</dbReference>
<sequence>MAETIKKGTLLEPETVTSIFSTVKGHSSLAKLSGRDPVSFNGNDYFVFSMDDEADVIGESEAKSAGSAKLGKVTMRPLKIEYGARFSDEFIYGTDEKKLEVMKAFAEGAAIKFARAIDILGFHGINPRKKTVVAALDNNYIDKAVADNSAKVDFDSTDPEGNLEDAIALLGDYEATGFAISKDFASALAKLKVNGVKQYPEFGLGANPGNLNGTACDVNSTVNFNKGTDRAIVGDFARAFKWGYAKELPLEVIPYGDPDNSGRDLKGHNEVYLRTEAYIGFAILDPKAFAAVQAVQATE</sequence>
<protein>
    <submittedName>
        <fullName evidence="2">Phage major capsid protein</fullName>
    </submittedName>
</protein>
<accession>A0AAW6DZR0</accession>
<evidence type="ECO:0000313" key="2">
    <source>
        <dbReference type="EMBL" id="MDB8742953.1"/>
    </source>
</evidence>
<dbReference type="SUPFAM" id="SSF56563">
    <property type="entry name" value="Major capsid protein gp5"/>
    <property type="match status" value="1"/>
</dbReference>
<dbReference type="InterPro" id="IPR054612">
    <property type="entry name" value="Phage_capsid-like_C"/>
</dbReference>
<feature type="domain" description="Phage capsid-like C-terminal" evidence="1">
    <location>
        <begin position="8"/>
        <end position="293"/>
    </location>
</feature>
<dbReference type="RefSeq" id="WP_195552115.1">
    <property type="nucleotide sequence ID" value="NZ_JADMNX010000010.1"/>
</dbReference>
<comment type="caution">
    <text evidence="2">The sequence shown here is derived from an EMBL/GenBank/DDBJ whole genome shotgun (WGS) entry which is preliminary data.</text>
</comment>
<organism evidence="2 3">
    <name type="scientific">Ruminococcus bicirculans</name>
    <name type="common">ex Wegman et al. 2014</name>
    <dbReference type="NCBI Taxonomy" id="1160721"/>
    <lineage>
        <taxon>Bacteria</taxon>
        <taxon>Bacillati</taxon>
        <taxon>Bacillota</taxon>
        <taxon>Clostridia</taxon>
        <taxon>Eubacteriales</taxon>
        <taxon>Oscillospiraceae</taxon>
        <taxon>Ruminococcus</taxon>
    </lineage>
</organism>